<dbReference type="Gene3D" id="2.60.40.10">
    <property type="entry name" value="Immunoglobulins"/>
    <property type="match status" value="1"/>
</dbReference>
<protein>
    <recommendedName>
        <fullName evidence="3">DUF11 domain-containing protein</fullName>
    </recommendedName>
</protein>
<feature type="domain" description="DUF11" evidence="3">
    <location>
        <begin position="561"/>
        <end position="674"/>
    </location>
</feature>
<dbReference type="InterPro" id="IPR013783">
    <property type="entry name" value="Ig-like_fold"/>
</dbReference>
<keyword evidence="2" id="KW-0472">Membrane</keyword>
<feature type="non-terminal residue" evidence="4">
    <location>
        <position position="1"/>
    </location>
</feature>
<evidence type="ECO:0000256" key="1">
    <source>
        <dbReference type="SAM" id="MobiDB-lite"/>
    </source>
</evidence>
<organism evidence="4 5">
    <name type="scientific">Xylanimonas oleitrophica</name>
    <dbReference type="NCBI Taxonomy" id="2607479"/>
    <lineage>
        <taxon>Bacteria</taxon>
        <taxon>Bacillati</taxon>
        <taxon>Actinomycetota</taxon>
        <taxon>Actinomycetes</taxon>
        <taxon>Micrococcales</taxon>
        <taxon>Promicromonosporaceae</taxon>
        <taxon>Xylanimonas</taxon>
    </lineage>
</organism>
<dbReference type="Pfam" id="PF01345">
    <property type="entry name" value="DUF11"/>
    <property type="match status" value="5"/>
</dbReference>
<dbReference type="RefSeq" id="WP_111251140.1">
    <property type="nucleotide sequence ID" value="NZ_QKWH01000007.1"/>
</dbReference>
<dbReference type="NCBIfam" id="TIGR01451">
    <property type="entry name" value="B_ant_repeat"/>
    <property type="match status" value="5"/>
</dbReference>
<feature type="compositionally biased region" description="Polar residues" evidence="1">
    <location>
        <begin position="1"/>
        <end position="11"/>
    </location>
</feature>
<feature type="region of interest" description="Disordered" evidence="1">
    <location>
        <begin position="1"/>
        <end position="23"/>
    </location>
</feature>
<keyword evidence="2" id="KW-1133">Transmembrane helix</keyword>
<feature type="domain" description="DUF11" evidence="3">
    <location>
        <begin position="38"/>
        <end position="161"/>
    </location>
</feature>
<gene>
    <name evidence="4" type="ORF">DNL40_10100</name>
</gene>
<feature type="compositionally biased region" description="Pro residues" evidence="1">
    <location>
        <begin position="683"/>
        <end position="716"/>
    </location>
</feature>
<dbReference type="GO" id="GO:0005975">
    <property type="term" value="P:carbohydrate metabolic process"/>
    <property type="evidence" value="ECO:0007669"/>
    <property type="project" value="UniProtKB-ARBA"/>
</dbReference>
<keyword evidence="2" id="KW-0812">Transmembrane</keyword>
<dbReference type="AlphaFoldDB" id="A0A2W5WMF6"/>
<feature type="domain" description="DUF11" evidence="3">
    <location>
        <begin position="172"/>
        <end position="289"/>
    </location>
</feature>
<dbReference type="EMBL" id="QKWH01000007">
    <property type="protein sequence ID" value="PZR52719.1"/>
    <property type="molecule type" value="Genomic_DNA"/>
</dbReference>
<dbReference type="PANTHER" id="PTHR34819:SF3">
    <property type="entry name" value="CELL SURFACE PROTEIN"/>
    <property type="match status" value="1"/>
</dbReference>
<dbReference type="InterPro" id="IPR051172">
    <property type="entry name" value="Chlamydia_OmcB"/>
</dbReference>
<evidence type="ECO:0000313" key="4">
    <source>
        <dbReference type="EMBL" id="PZR52719.1"/>
    </source>
</evidence>
<feature type="region of interest" description="Disordered" evidence="1">
    <location>
        <begin position="663"/>
        <end position="724"/>
    </location>
</feature>
<feature type="domain" description="DUF11" evidence="3">
    <location>
        <begin position="297"/>
        <end position="417"/>
    </location>
</feature>
<feature type="transmembrane region" description="Helical" evidence="2">
    <location>
        <begin position="738"/>
        <end position="756"/>
    </location>
</feature>
<feature type="domain" description="DUF11" evidence="3">
    <location>
        <begin position="430"/>
        <end position="551"/>
    </location>
</feature>
<sequence length="767" mass="75790">ADIVNTASVTAETADPDPANNQTTAALPVDRLDSPVADVALEKEFVVPDGETVTPGETVEMRFTLSNTGPSTAYDIRVVDTLPAQLAFVGSAQCTGTTGLYGSALSCAPVPSLEIGATAVLTVVVRVHPAYTGDGSDIVNQAQAEPGSVDPNPINNMATADLGGQVGAPVADLSLVKSTEAQLVSPGDTFEYILTVRNAGPSTATDVQLVDTLPAELEYVTNDRRCVFEEPALTCDLGSIDPGRLSIVALTVRLAADYVGDGSDVVNTATVTSPVTDPDLGNNTDEATVPAGQPLADLAITKAPASEEPVVPGETFDYLLTVTNAGPAAAAGVVVTDTLPAELAFVSSEQCTGTAGEGGGTVTCGPLAGLAVGAGVTYTLTVRLDPGYLGDGSDVVNTATVDADTEDLDRSDNTATAGLPGGTVAAASADVSLTKEFPLDGPVAPGQEVPMVLTVSNAGPSDAQGVTVTDPLPAQLAFLASEDCEAPAGQYGATLTCTVGTVGAAASVTLSVTVLLDPGYTGTGEDVVNVATAAAATPDPVPGNNEATATLTGAVGEPVADLAIVKTGSDTLEAGAETAYTLTVTNAGPSVAARVVVTDELPPLLSYVTAGPGCGAEGQTVTCDVGAVAPGQSVELTLTALVSPDAAPGEQIENVALVAAATADPEPGDNTGSAVGTVAEPGTQPPGETPPAETPEPPGEGGPVPPGAGPVPPGAGAPPAGSGWPGWPWPGLPVTGAAVGWILLAALALTLSGVAVRRAGARRKDSA</sequence>
<dbReference type="Proteomes" id="UP000248783">
    <property type="component" value="Unassembled WGS sequence"/>
</dbReference>
<name>A0A2W5WMF6_9MICO</name>
<dbReference type="InterPro" id="IPR001434">
    <property type="entry name" value="OmcB-like_DUF11"/>
</dbReference>
<proteinExistence type="predicted"/>
<evidence type="ECO:0000256" key="2">
    <source>
        <dbReference type="SAM" id="Phobius"/>
    </source>
</evidence>
<dbReference type="InterPro" id="IPR047589">
    <property type="entry name" value="DUF11_rpt"/>
</dbReference>
<evidence type="ECO:0000259" key="3">
    <source>
        <dbReference type="Pfam" id="PF01345"/>
    </source>
</evidence>
<dbReference type="PANTHER" id="PTHR34819">
    <property type="entry name" value="LARGE CYSTEINE-RICH PERIPLASMIC PROTEIN OMCB"/>
    <property type="match status" value="1"/>
</dbReference>
<keyword evidence="5" id="KW-1185">Reference proteome</keyword>
<comment type="caution">
    <text evidence="4">The sequence shown here is derived from an EMBL/GenBank/DDBJ whole genome shotgun (WGS) entry which is preliminary data.</text>
</comment>
<reference evidence="4 5" key="1">
    <citation type="submission" date="2018-06" db="EMBL/GenBank/DDBJ databases">
        <title>Whole genome sequencing of a novel hydrocarbon degrading bacterial strain, PW21 isolated from oil contaminated produced water sample.</title>
        <authorList>
            <person name="Nagkirti P."/>
            <person name="Shaikh A."/>
            <person name="Gowdaman V."/>
            <person name="Engineer A.E."/>
            <person name="Dagar S."/>
            <person name="Dhakephalkar P.K."/>
        </authorList>
    </citation>
    <scope>NUCLEOTIDE SEQUENCE [LARGE SCALE GENOMIC DNA]</scope>
    <source>
        <strain evidence="4 5">PW21</strain>
    </source>
</reference>
<accession>A0A2W5WMF6</accession>
<evidence type="ECO:0000313" key="5">
    <source>
        <dbReference type="Proteomes" id="UP000248783"/>
    </source>
</evidence>